<reference evidence="2 3" key="1">
    <citation type="submission" date="2017-09" db="EMBL/GenBank/DDBJ databases">
        <title>Depth-based differentiation of microbial function through sediment-hosted aquifers and enrichment of novel symbionts in the deep terrestrial subsurface.</title>
        <authorList>
            <person name="Probst A.J."/>
            <person name="Ladd B."/>
            <person name="Jarett J.K."/>
            <person name="Geller-Mcgrath D.E."/>
            <person name="Sieber C.M."/>
            <person name="Emerson J.B."/>
            <person name="Anantharaman K."/>
            <person name="Thomas B.C."/>
            <person name="Malmstrom R."/>
            <person name="Stieglmeier M."/>
            <person name="Klingl A."/>
            <person name="Woyke T."/>
            <person name="Ryan C.M."/>
            <person name="Banfield J.F."/>
        </authorList>
    </citation>
    <scope>NUCLEOTIDE SEQUENCE [LARGE SCALE GENOMIC DNA]</scope>
    <source>
        <strain evidence="2">CG11_big_fil_rev_8_21_14_0_20_45_26</strain>
    </source>
</reference>
<dbReference type="Pfam" id="PF02350">
    <property type="entry name" value="Epimerase_2"/>
    <property type="match status" value="1"/>
</dbReference>
<dbReference type="InterPro" id="IPR029767">
    <property type="entry name" value="WecB-like"/>
</dbReference>
<evidence type="ECO:0000313" key="3">
    <source>
        <dbReference type="Proteomes" id="UP000230859"/>
    </source>
</evidence>
<dbReference type="InterPro" id="IPR020004">
    <property type="entry name" value="UDP-GlcNAc_Epase"/>
</dbReference>
<dbReference type="NCBIfam" id="TIGR03568">
    <property type="entry name" value="NeuC_NnaA"/>
    <property type="match status" value="1"/>
</dbReference>
<dbReference type="GO" id="GO:0004553">
    <property type="term" value="F:hydrolase activity, hydrolyzing O-glycosyl compounds"/>
    <property type="evidence" value="ECO:0007669"/>
    <property type="project" value="InterPro"/>
</dbReference>
<dbReference type="SUPFAM" id="SSF53756">
    <property type="entry name" value="UDP-Glycosyltransferase/glycogen phosphorylase"/>
    <property type="match status" value="1"/>
</dbReference>
<dbReference type="AlphaFoldDB" id="A0A2H0LQX4"/>
<dbReference type="EMBL" id="PCVY01000028">
    <property type="protein sequence ID" value="PIQ86843.1"/>
    <property type="molecule type" value="Genomic_DNA"/>
</dbReference>
<feature type="domain" description="UDP-N-acetylglucosamine 2-epimerase" evidence="1">
    <location>
        <begin position="26"/>
        <end position="369"/>
    </location>
</feature>
<dbReference type="PANTHER" id="PTHR43174:SF3">
    <property type="entry name" value="UDP-N-ACETYLGLUCOSAMINE 2-EPIMERASE"/>
    <property type="match status" value="1"/>
</dbReference>
<evidence type="ECO:0000313" key="2">
    <source>
        <dbReference type="EMBL" id="PIQ86843.1"/>
    </source>
</evidence>
<dbReference type="PANTHER" id="PTHR43174">
    <property type="entry name" value="UDP-N-ACETYLGLUCOSAMINE 2-EPIMERASE"/>
    <property type="match status" value="1"/>
</dbReference>
<dbReference type="Proteomes" id="UP000230859">
    <property type="component" value="Unassembled WGS sequence"/>
</dbReference>
<organism evidence="2 3">
    <name type="scientific">Candidatus Abzuiibacterium crystallinum</name>
    <dbReference type="NCBI Taxonomy" id="1974748"/>
    <lineage>
        <taxon>Bacteria</taxon>
        <taxon>Pseudomonadati</taxon>
        <taxon>Candidatus Omnitrophota</taxon>
        <taxon>Candidatus Abzuiibacterium</taxon>
    </lineage>
</organism>
<gene>
    <name evidence="2" type="primary">neuC</name>
    <name evidence="2" type="ORF">COV74_03155</name>
</gene>
<protein>
    <submittedName>
        <fullName evidence="2">UDP-N-acetylglucosamine 2-epimerase (Hydrolyzing)</fullName>
    </submittedName>
</protein>
<evidence type="ECO:0000259" key="1">
    <source>
        <dbReference type="Pfam" id="PF02350"/>
    </source>
</evidence>
<comment type="caution">
    <text evidence="2">The sequence shown here is derived from an EMBL/GenBank/DDBJ whole genome shotgun (WGS) entry which is preliminary data.</text>
</comment>
<name>A0A2H0LQX4_9BACT</name>
<dbReference type="InterPro" id="IPR003331">
    <property type="entry name" value="UDP_GlcNAc_Epimerase_2_dom"/>
</dbReference>
<dbReference type="GO" id="GO:0006047">
    <property type="term" value="P:UDP-N-acetylglucosamine metabolic process"/>
    <property type="evidence" value="ECO:0007669"/>
    <property type="project" value="InterPro"/>
</dbReference>
<sequence length="383" mass="43553">MRKRRIAVITAARATYGYSKRLMKLIKKSKRSELQLVVTGMHLMKRFGYTINEIKRDGLKPAATVDMTVRHDTALEWTRSLGIEIQGMARVFDRLDPDVVLLSGDRAEMLGAAVAACYMNKIVAHIQSGDLSGHIDGSARHAITKLAHIHFPACQDSADRVIKMGEERWRVFNVGAPQLDEVVQGKKLSKEEIKRIFKCDFSKPVLLIIQHPVLYEMDKSARQMNETLAAARLSGYETIVIYPNVDAGGQKIIETIHRYAKHSNIKVYRNIDRPIFLSLLKYVKVLLGNSSASILEAPSFKLAAVNIGNRQIDRMCASNVIHVPNFRRHVILKAIKYVIGNQRYQKQLKQCRNPYGDGHSSERILKILECVNLERFKIKRMTY</sequence>
<accession>A0A2H0LQX4</accession>
<dbReference type="Gene3D" id="3.40.50.2000">
    <property type="entry name" value="Glycogen Phosphorylase B"/>
    <property type="match status" value="2"/>
</dbReference>
<proteinExistence type="predicted"/>